<feature type="compositionally biased region" description="Low complexity" evidence="1">
    <location>
        <begin position="123"/>
        <end position="138"/>
    </location>
</feature>
<keyword evidence="3" id="KW-1185">Reference proteome</keyword>
<organism evidence="2 3">
    <name type="scientific">Daphnia magna</name>
    <dbReference type="NCBI Taxonomy" id="35525"/>
    <lineage>
        <taxon>Eukaryota</taxon>
        <taxon>Metazoa</taxon>
        <taxon>Ecdysozoa</taxon>
        <taxon>Arthropoda</taxon>
        <taxon>Crustacea</taxon>
        <taxon>Branchiopoda</taxon>
        <taxon>Diplostraca</taxon>
        <taxon>Cladocera</taxon>
        <taxon>Anomopoda</taxon>
        <taxon>Daphniidae</taxon>
        <taxon>Daphnia</taxon>
    </lineage>
</organism>
<dbReference type="Gene3D" id="2.30.29.30">
    <property type="entry name" value="Pleckstrin-homology domain (PH domain)/Phosphotyrosine-binding domain (PTB)"/>
    <property type="match status" value="1"/>
</dbReference>
<feature type="compositionally biased region" description="Acidic residues" evidence="1">
    <location>
        <begin position="54"/>
        <end position="70"/>
    </location>
</feature>
<dbReference type="GO" id="GO:0003700">
    <property type="term" value="F:DNA-binding transcription factor activity"/>
    <property type="evidence" value="ECO:0007669"/>
    <property type="project" value="InterPro"/>
</dbReference>
<feature type="compositionally biased region" description="Low complexity" evidence="1">
    <location>
        <begin position="71"/>
        <end position="86"/>
    </location>
</feature>
<evidence type="ECO:0000313" key="3">
    <source>
        <dbReference type="Proteomes" id="UP000076858"/>
    </source>
</evidence>
<comment type="caution">
    <text evidence="2">The sequence shown here is derived from an EMBL/GenBank/DDBJ whole genome shotgun (WGS) entry which is preliminary data.</text>
</comment>
<feature type="region of interest" description="Disordered" evidence="1">
    <location>
        <begin position="1"/>
        <end position="29"/>
    </location>
</feature>
<dbReference type="FunFam" id="2.30.29.30:FF:000362">
    <property type="entry name" value="Uncharacterized protein, isoform B"/>
    <property type="match status" value="1"/>
</dbReference>
<gene>
    <name evidence="2" type="ORF">APZ42_023357</name>
</gene>
<evidence type="ECO:0000313" key="2">
    <source>
        <dbReference type="EMBL" id="KZS11854.1"/>
    </source>
</evidence>
<dbReference type="STRING" id="35525.A0A162DHK4"/>
<dbReference type="GO" id="GO:0006357">
    <property type="term" value="P:regulation of transcription by RNA polymerase II"/>
    <property type="evidence" value="ECO:0007669"/>
    <property type="project" value="InterPro"/>
</dbReference>
<dbReference type="InterPro" id="IPR011993">
    <property type="entry name" value="PH-like_dom_sf"/>
</dbReference>
<accession>A0A162DHK4</accession>
<feature type="compositionally biased region" description="Polar residues" evidence="1">
    <location>
        <begin position="1"/>
        <end position="12"/>
    </location>
</feature>
<dbReference type="OrthoDB" id="10021476at2759"/>
<dbReference type="Proteomes" id="UP000076858">
    <property type="component" value="Unassembled WGS sequence"/>
</dbReference>
<proteinExistence type="predicted"/>
<sequence>MTSTMISPNYSSFDCGRKPNQKMWSRDGLKNGSSSAMMYRSTPHLFVYQPCEDDEEATVPDDLDAEDTEPSDSGYAASSSGSGSAATPEAIYYSTMELSSHRKEKDAMRRLSFIKYAATEVYSTGSTSGSSSSGGDHSSVTDDPHLVPVVSKGQQMLTELELLRVETFFRGHQTQIFVGKSLANLYLRQAKSLVGLNRCSSQPDVCVRTLQRQTDRLTDWQLKFTGIPVVLLDLGGTKSRRLRRIQLILAERGTGFTLWCDTIDNLSNYEAAGPTFHTMRTSTDHRQIAGLSFDSADAAQQLFRHIEKLTSDPANIRLSTPKRASRTSSLLRFWTGNKNNQVPKKKTAKTALPRKCDISQPCFFQHVTSVDSTDRGKFFSLQALVPNQ</sequence>
<evidence type="ECO:0000256" key="1">
    <source>
        <dbReference type="SAM" id="MobiDB-lite"/>
    </source>
</evidence>
<reference evidence="2 3" key="1">
    <citation type="submission" date="2016-03" db="EMBL/GenBank/DDBJ databases">
        <title>EvidentialGene: Evidence-directed Construction of Genes on Genomes.</title>
        <authorList>
            <person name="Gilbert D.G."/>
            <person name="Choi J.-H."/>
            <person name="Mockaitis K."/>
            <person name="Colbourne J."/>
            <person name="Pfrender M."/>
        </authorList>
    </citation>
    <scope>NUCLEOTIDE SEQUENCE [LARGE SCALE GENOMIC DNA]</scope>
    <source>
        <strain evidence="2 3">Xinb3</strain>
        <tissue evidence="2">Complete organism</tissue>
    </source>
</reference>
<protein>
    <submittedName>
        <fullName evidence="2">Putative Misexpression suppressor of ras 3</fullName>
    </submittedName>
</protein>
<feature type="region of interest" description="Disordered" evidence="1">
    <location>
        <begin position="54"/>
        <end position="86"/>
    </location>
</feature>
<name>A0A162DHK4_9CRUS</name>
<dbReference type="InterPro" id="IPR039142">
    <property type="entry name" value="NRF1/Ewg"/>
</dbReference>
<feature type="region of interest" description="Disordered" evidence="1">
    <location>
        <begin position="123"/>
        <end position="143"/>
    </location>
</feature>
<dbReference type="AlphaFoldDB" id="A0A162DHK4"/>
<dbReference type="EMBL" id="LRGB01001505">
    <property type="protein sequence ID" value="KZS11854.1"/>
    <property type="molecule type" value="Genomic_DNA"/>
</dbReference>
<dbReference type="PANTHER" id="PTHR20338">
    <property type="entry name" value="NUCLEAR RESPIRATORY FACTOR 1"/>
    <property type="match status" value="1"/>
</dbReference>